<dbReference type="Pfam" id="PF07727">
    <property type="entry name" value="RVT_2"/>
    <property type="match status" value="1"/>
</dbReference>
<feature type="compositionally biased region" description="Polar residues" evidence="1">
    <location>
        <begin position="648"/>
        <end position="658"/>
    </location>
</feature>
<reference evidence="3" key="2">
    <citation type="submission" date="2021-04" db="EMBL/GenBank/DDBJ databases">
        <authorList>
            <person name="Podell S."/>
        </authorList>
    </citation>
    <scope>NUCLEOTIDE SEQUENCE</scope>
    <source>
        <strain evidence="3">Hildebrandi</strain>
    </source>
</reference>
<accession>A0A9K3PI46</accession>
<name>A0A9K3PI46_9STRA</name>
<feature type="region of interest" description="Disordered" evidence="1">
    <location>
        <begin position="1"/>
        <end position="40"/>
    </location>
</feature>
<evidence type="ECO:0000256" key="1">
    <source>
        <dbReference type="SAM" id="MobiDB-lite"/>
    </source>
</evidence>
<keyword evidence="3" id="KW-0548">Nucleotidyltransferase</keyword>
<evidence type="ECO:0000313" key="3">
    <source>
        <dbReference type="EMBL" id="KAG7347591.1"/>
    </source>
</evidence>
<feature type="domain" description="Reverse transcriptase Ty1/copia-type" evidence="2">
    <location>
        <begin position="794"/>
        <end position="1030"/>
    </location>
</feature>
<dbReference type="CDD" id="cd09272">
    <property type="entry name" value="RNase_HI_RT_Ty1"/>
    <property type="match status" value="1"/>
</dbReference>
<dbReference type="PANTHER" id="PTHR11439:SF467">
    <property type="entry name" value="INTEGRASE CATALYTIC DOMAIN-CONTAINING PROTEIN"/>
    <property type="match status" value="1"/>
</dbReference>
<feature type="region of interest" description="Disordered" evidence="1">
    <location>
        <begin position="591"/>
        <end position="671"/>
    </location>
</feature>
<feature type="compositionally biased region" description="Basic residues" evidence="1">
    <location>
        <begin position="662"/>
        <end position="671"/>
    </location>
</feature>
<proteinExistence type="predicted"/>
<feature type="compositionally biased region" description="Basic residues" evidence="1">
    <location>
        <begin position="1"/>
        <end position="39"/>
    </location>
</feature>
<keyword evidence="3" id="KW-0695">RNA-directed DNA polymerase</keyword>
<comment type="caution">
    <text evidence="3">The sequence shown here is derived from an EMBL/GenBank/DDBJ whole genome shotgun (WGS) entry which is preliminary data.</text>
</comment>
<gene>
    <name evidence="3" type="ORF">IV203_016296</name>
</gene>
<protein>
    <submittedName>
        <fullName evidence="3">Reverse transcriptase RNA-dependent DNA polymerase</fullName>
    </submittedName>
</protein>
<dbReference type="GO" id="GO:0003964">
    <property type="term" value="F:RNA-directed DNA polymerase activity"/>
    <property type="evidence" value="ECO:0007669"/>
    <property type="project" value="UniProtKB-KW"/>
</dbReference>
<dbReference type="EMBL" id="JAGRRH010000020">
    <property type="protein sequence ID" value="KAG7347591.1"/>
    <property type="molecule type" value="Genomic_DNA"/>
</dbReference>
<dbReference type="InterPro" id="IPR013103">
    <property type="entry name" value="RVT_2"/>
</dbReference>
<sequence>MSPRRNNKKKNKKKTNNNKKNKHKKTKTIPSVRRHRPSKSTRAFLREAKPSLRPYVPAASEIDAFLTNIDVLHHYRVVKHLTCDSSASHMPTFKRIRAHVHLLASYTNKPPAKPPSGSYLFQFTANKAPRPEETAVILDTGASCSVTPHLSDFVSDIVPAKFTELNSLDSSIQVHGQGTVEWTVQDMDGNVRIIRTTALYVPSGNIRLFSPQTYFQEHESGSLTCCRHHLSFTLADGFTLRFPWNDGSNLPVMLTPELCQQPSPTQLSLHRSDLIFNVNAEPKKSVLHDTNLNLTGSQKELLLWHHRLGHVAMKTIQSLLASCQYAKQKRRLPSTQISRPISEREGGISRDVLDPGQLVSCDLYQSTVRGRLQHTKGHESDDMKLCGGTIFYDIASQFVFLRHQSNLTGAMAVQSKHSLENFASEFGIKIKEYLSDNHPFRSHEFVQDCLNQKQKQKFSGVGAHHQNRVERANQTIFNWSRALMLHYILHWPQQAQLDLWPFAVNYALQDANQLPKWQKRSWQGIFLGFSPDHHETVALVLNPETGSITPQYHIIFDEKFSTVSCDLVHDDNLAAWDTLLDNGYDRNYTVELPEPSIDDSPKWELPPDIDHSLFRPTTPITEKTTKTEAPTVDASSNTDPEDDDRDTTVTFDLPSNDTQPRRSNRDRKPNRRYTEDYVTYSCVNLSSGLSKQTKFEYGHTLPRVQGEVLNNQRLATLNWNNLLQTCRTGSYGAFLTELQRNTVDGYVEEWNPALLATKANAEDHPDWDTAMNGPHAAGFWKACQTEYDTLVSKDVWEVVPRPKNHPVISGTWAFHIKRFPDGSMRKLKARFCARGFEQTEGVDYDETFAPVVNWTTVRFLLMMSILLGLETRQVDYVAAFVQADIDMDVYVEMPRGFSQKGKVLKLKKSLYGLKQSPRNYFNHLSSKLNQLGFTASDADPCLFVSDKCICLVYVDDTLLYARSQKDLDDVVKGLRDLNMDLEEESDVAGFLGVLVDRRPDGSIVLLQEGLIARIIEALQITHLHPKRTPYRQGVLTADLDGDPPNGTFNYASVVGMLGYLQANSRPDLSFAVAQCARFTHSPKRSHEEALERIGQYLKSTSNKGLILKPTPLVNTFNTDIYVDADFAGGWGYEDPSDPACVKSRTGFVIEIMGCPIQWLSKLQPNIATSTMEAEYTALSIALRAAIPLIHVIKFVNAAFGITQNALVSFKTTVHEDNKGALTLAQLEPGRQTPRSKFYAIKMHWFRSWLKPNEIEIQYIESKRQKADMFTKALPTAVFEENRKLSCGW</sequence>
<keyword evidence="4" id="KW-1185">Reference proteome</keyword>
<dbReference type="Proteomes" id="UP000693970">
    <property type="component" value="Unassembled WGS sequence"/>
</dbReference>
<evidence type="ECO:0000259" key="2">
    <source>
        <dbReference type="Pfam" id="PF07727"/>
    </source>
</evidence>
<feature type="compositionally biased region" description="Low complexity" evidence="1">
    <location>
        <begin position="616"/>
        <end position="631"/>
    </location>
</feature>
<dbReference type="PANTHER" id="PTHR11439">
    <property type="entry name" value="GAG-POL-RELATED RETROTRANSPOSON"/>
    <property type="match status" value="1"/>
</dbReference>
<evidence type="ECO:0000313" key="4">
    <source>
        <dbReference type="Proteomes" id="UP000693970"/>
    </source>
</evidence>
<organism evidence="3 4">
    <name type="scientific">Nitzschia inconspicua</name>
    <dbReference type="NCBI Taxonomy" id="303405"/>
    <lineage>
        <taxon>Eukaryota</taxon>
        <taxon>Sar</taxon>
        <taxon>Stramenopiles</taxon>
        <taxon>Ochrophyta</taxon>
        <taxon>Bacillariophyta</taxon>
        <taxon>Bacillariophyceae</taxon>
        <taxon>Bacillariophycidae</taxon>
        <taxon>Bacillariales</taxon>
        <taxon>Bacillariaceae</taxon>
        <taxon>Nitzschia</taxon>
    </lineage>
</organism>
<reference evidence="3" key="1">
    <citation type="journal article" date="2021" name="Sci. Rep.">
        <title>Diploid genomic architecture of Nitzschia inconspicua, an elite biomass production diatom.</title>
        <authorList>
            <person name="Oliver A."/>
            <person name="Podell S."/>
            <person name="Pinowska A."/>
            <person name="Traller J.C."/>
            <person name="Smith S.R."/>
            <person name="McClure R."/>
            <person name="Beliaev A."/>
            <person name="Bohutskyi P."/>
            <person name="Hill E.A."/>
            <person name="Rabines A."/>
            <person name="Zheng H."/>
            <person name="Allen L.Z."/>
            <person name="Kuo A."/>
            <person name="Grigoriev I.V."/>
            <person name="Allen A.E."/>
            <person name="Hazlebeck D."/>
            <person name="Allen E.E."/>
        </authorList>
    </citation>
    <scope>NUCLEOTIDE SEQUENCE</scope>
    <source>
        <strain evidence="3">Hildebrandi</strain>
    </source>
</reference>
<dbReference type="OrthoDB" id="125229at2759"/>
<keyword evidence="3" id="KW-0808">Transferase</keyword>